<dbReference type="AlphaFoldDB" id="A0A4S8R4L2"/>
<dbReference type="OrthoDB" id="3495151at2759"/>
<evidence type="ECO:0000256" key="1">
    <source>
        <dbReference type="SAM" id="MobiDB-lite"/>
    </source>
</evidence>
<dbReference type="Proteomes" id="UP000308671">
    <property type="component" value="Unassembled WGS sequence"/>
</dbReference>
<name>A0A4S8R4L2_9HELO</name>
<reference evidence="2 3" key="1">
    <citation type="submission" date="2017-12" db="EMBL/GenBank/DDBJ databases">
        <title>Comparative genomics of Botrytis spp.</title>
        <authorList>
            <person name="Valero-Jimenez C.A."/>
            <person name="Tapia P."/>
            <person name="Veloso J."/>
            <person name="Silva-Moreno E."/>
            <person name="Staats M."/>
            <person name="Valdes J.H."/>
            <person name="Van Kan J.A.L."/>
        </authorList>
    </citation>
    <scope>NUCLEOTIDE SEQUENCE [LARGE SCALE GENOMIC DNA]</scope>
    <source>
        <strain evidence="2 3">MUCL435</strain>
    </source>
</reference>
<sequence length="184" mass="21047">MSNPSTKLLVEFKPESSKLESSKLESSKPESSKRSADASLHKAIEFVHSDDAYQQWLNLRTSLLLHLGNLTDDGSVAIANVHVLWNVLHSYVVKQDLQWSSIYVKADEIFETQESVDGTPEPEVKRNEERCKDIAIALGLMRVRDNWDRLCVEYSVKDNGGKKRPSEEERQYQKSRGSIQELRK</sequence>
<evidence type="ECO:0000313" key="2">
    <source>
        <dbReference type="EMBL" id="THV52420.1"/>
    </source>
</evidence>
<organism evidence="2 3">
    <name type="scientific">Botrytis galanthina</name>
    <dbReference type="NCBI Taxonomy" id="278940"/>
    <lineage>
        <taxon>Eukaryota</taxon>
        <taxon>Fungi</taxon>
        <taxon>Dikarya</taxon>
        <taxon>Ascomycota</taxon>
        <taxon>Pezizomycotina</taxon>
        <taxon>Leotiomycetes</taxon>
        <taxon>Helotiales</taxon>
        <taxon>Sclerotiniaceae</taxon>
        <taxon>Botrytis</taxon>
    </lineage>
</organism>
<protein>
    <submittedName>
        <fullName evidence="2">Uncharacterized protein</fullName>
    </submittedName>
</protein>
<feature type="region of interest" description="Disordered" evidence="1">
    <location>
        <begin position="157"/>
        <end position="184"/>
    </location>
</feature>
<evidence type="ECO:0000313" key="3">
    <source>
        <dbReference type="Proteomes" id="UP000308671"/>
    </source>
</evidence>
<feature type="region of interest" description="Disordered" evidence="1">
    <location>
        <begin position="13"/>
        <end position="34"/>
    </location>
</feature>
<proteinExistence type="predicted"/>
<gene>
    <name evidence="2" type="ORF">BGAL_0079g00060</name>
</gene>
<keyword evidence="3" id="KW-1185">Reference proteome</keyword>
<feature type="compositionally biased region" description="Basic and acidic residues" evidence="1">
    <location>
        <begin position="157"/>
        <end position="172"/>
    </location>
</feature>
<dbReference type="EMBL" id="PQXL01000079">
    <property type="protein sequence ID" value="THV52420.1"/>
    <property type="molecule type" value="Genomic_DNA"/>
</dbReference>
<comment type="caution">
    <text evidence="2">The sequence shown here is derived from an EMBL/GenBank/DDBJ whole genome shotgun (WGS) entry which is preliminary data.</text>
</comment>
<accession>A0A4S8R4L2</accession>